<evidence type="ECO:0000313" key="3">
    <source>
        <dbReference type="Proteomes" id="UP000521943"/>
    </source>
</evidence>
<protein>
    <submittedName>
        <fullName evidence="2">Uncharacterized protein</fullName>
    </submittedName>
</protein>
<organism evidence="2 3">
    <name type="scientific">Ephemerocybe angulata</name>
    <dbReference type="NCBI Taxonomy" id="980116"/>
    <lineage>
        <taxon>Eukaryota</taxon>
        <taxon>Fungi</taxon>
        <taxon>Dikarya</taxon>
        <taxon>Basidiomycota</taxon>
        <taxon>Agaricomycotina</taxon>
        <taxon>Agaricomycetes</taxon>
        <taxon>Agaricomycetidae</taxon>
        <taxon>Agaricales</taxon>
        <taxon>Agaricineae</taxon>
        <taxon>Psathyrellaceae</taxon>
        <taxon>Ephemerocybe</taxon>
    </lineage>
</organism>
<dbReference type="Proteomes" id="UP000521943">
    <property type="component" value="Unassembled WGS sequence"/>
</dbReference>
<reference evidence="2 3" key="1">
    <citation type="submission" date="2020-07" db="EMBL/GenBank/DDBJ databases">
        <title>Comparative genomics of pyrophilous fungi reveals a link between fire events and developmental genes.</title>
        <authorList>
            <consortium name="DOE Joint Genome Institute"/>
            <person name="Steindorff A.S."/>
            <person name="Carver A."/>
            <person name="Calhoun S."/>
            <person name="Stillman K."/>
            <person name="Liu H."/>
            <person name="Lipzen A."/>
            <person name="Pangilinan J."/>
            <person name="Labutti K."/>
            <person name="Bruns T.D."/>
            <person name="Grigoriev I.V."/>
        </authorList>
    </citation>
    <scope>NUCLEOTIDE SEQUENCE [LARGE SCALE GENOMIC DNA]</scope>
    <source>
        <strain evidence="2 3">CBS 144469</strain>
    </source>
</reference>
<comment type="caution">
    <text evidence="2">The sequence shown here is derived from an EMBL/GenBank/DDBJ whole genome shotgun (WGS) entry which is preliminary data.</text>
</comment>
<accession>A0A8H6H8K9</accession>
<name>A0A8H6H8K9_9AGAR</name>
<gene>
    <name evidence="2" type="ORF">DFP72DRAFT_1117974</name>
</gene>
<evidence type="ECO:0000313" key="2">
    <source>
        <dbReference type="EMBL" id="KAF6741241.1"/>
    </source>
</evidence>
<dbReference type="AlphaFoldDB" id="A0A8H6H8K9"/>
<evidence type="ECO:0000256" key="1">
    <source>
        <dbReference type="SAM" id="MobiDB-lite"/>
    </source>
</evidence>
<sequence length="230" mass="24961">MSSPAPAAFTIDALDNDEPAAPAPAEVIDVDELSDSSMPSLVTLDDGPDDVPPNQAEPDVSPLLTAIAHQIALRLRSELRAVLGDFRFEALVGDATPFERIIALVSDLFRMRHVAASGGSPVRLPLELQVLLHYFRYTVHAVLGLHPVQLLDDTAILCFAMCDQEGLYFLHQLNIRRYPNHPADALHAELHSDHAADVAAAPEALNRIAAIADAGFNNLRSQDIQTRAQN</sequence>
<dbReference type="EMBL" id="JACGCI010000272">
    <property type="protein sequence ID" value="KAF6741241.1"/>
    <property type="molecule type" value="Genomic_DNA"/>
</dbReference>
<proteinExistence type="predicted"/>
<keyword evidence="3" id="KW-1185">Reference proteome</keyword>
<feature type="region of interest" description="Disordered" evidence="1">
    <location>
        <begin position="1"/>
        <end position="22"/>
    </location>
</feature>